<evidence type="ECO:0000256" key="1">
    <source>
        <dbReference type="ARBA" id="ARBA00004418"/>
    </source>
</evidence>
<evidence type="ECO:0000256" key="4">
    <source>
        <dbReference type="ARBA" id="ARBA00023239"/>
    </source>
</evidence>
<evidence type="ECO:0000259" key="5">
    <source>
        <dbReference type="Pfam" id="PF07940"/>
    </source>
</evidence>
<comment type="caution">
    <text evidence="7">The sequence shown here is derived from an EMBL/GenBank/DDBJ whole genome shotgun (WGS) entry which is preliminary data.</text>
</comment>
<evidence type="ECO:0000259" key="6">
    <source>
        <dbReference type="Pfam" id="PF16889"/>
    </source>
</evidence>
<feature type="domain" description="Heparin-sulfate lyase N-terminal" evidence="6">
    <location>
        <begin position="180"/>
        <end position="305"/>
    </location>
</feature>
<dbReference type="RefSeq" id="WP_138930686.1">
    <property type="nucleotide sequence ID" value="NZ_SWMU01000001.1"/>
</dbReference>
<feature type="domain" description="Heparinase II/III-like C-terminal" evidence="5">
    <location>
        <begin position="323"/>
        <end position="465"/>
    </location>
</feature>
<name>A0A4U5TSI5_9FLAO</name>
<evidence type="ECO:0000313" key="8">
    <source>
        <dbReference type="Proteomes" id="UP000306552"/>
    </source>
</evidence>
<evidence type="ECO:0000256" key="3">
    <source>
        <dbReference type="ARBA" id="ARBA00022764"/>
    </source>
</evidence>
<dbReference type="GO" id="GO:0016829">
    <property type="term" value="F:lyase activity"/>
    <property type="evidence" value="ECO:0007669"/>
    <property type="project" value="UniProtKB-KW"/>
</dbReference>
<evidence type="ECO:0000313" key="7">
    <source>
        <dbReference type="EMBL" id="TKS56982.1"/>
    </source>
</evidence>
<keyword evidence="4" id="KW-0456">Lyase</keyword>
<dbReference type="AlphaFoldDB" id="A0A4U5TSI5"/>
<keyword evidence="2" id="KW-0732">Signal</keyword>
<reference evidence="7 8" key="1">
    <citation type="submission" date="2019-04" db="EMBL/GenBank/DDBJ databases">
        <title>Psychroflexus halotolerans sp. nov., isolated from a marine solar saltern.</title>
        <authorList>
            <person name="Feng X."/>
        </authorList>
    </citation>
    <scope>NUCLEOTIDE SEQUENCE [LARGE SCALE GENOMIC DNA]</scope>
    <source>
        <strain evidence="7 8">WDS2C27</strain>
    </source>
</reference>
<dbReference type="Pfam" id="PF07940">
    <property type="entry name" value="Hepar_II_III_C"/>
    <property type="match status" value="1"/>
</dbReference>
<evidence type="ECO:0000256" key="2">
    <source>
        <dbReference type="ARBA" id="ARBA00022729"/>
    </source>
</evidence>
<dbReference type="SUPFAM" id="SSF48230">
    <property type="entry name" value="Chondroitin AC/alginate lyase"/>
    <property type="match status" value="1"/>
</dbReference>
<dbReference type="InterPro" id="IPR031680">
    <property type="entry name" value="Hepar_II_III_N"/>
</dbReference>
<dbReference type="PANTHER" id="PTHR39210:SF1">
    <property type="entry name" value="HEPARIN-SULFATE LYASE"/>
    <property type="match status" value="1"/>
</dbReference>
<protein>
    <submittedName>
        <fullName evidence="7">Prenyltransferase</fullName>
    </submittedName>
</protein>
<comment type="subcellular location">
    <subcellularLocation>
        <location evidence="1">Periplasm</location>
    </subcellularLocation>
</comment>
<dbReference type="InterPro" id="IPR012480">
    <property type="entry name" value="Hepar_II_III_C"/>
</dbReference>
<dbReference type="Gene3D" id="1.50.10.100">
    <property type="entry name" value="Chondroitin AC/alginate lyase"/>
    <property type="match status" value="1"/>
</dbReference>
<dbReference type="GO" id="GO:0016740">
    <property type="term" value="F:transferase activity"/>
    <property type="evidence" value="ECO:0007669"/>
    <property type="project" value="UniProtKB-KW"/>
</dbReference>
<dbReference type="GO" id="GO:0042597">
    <property type="term" value="C:periplasmic space"/>
    <property type="evidence" value="ECO:0007669"/>
    <property type="project" value="UniProtKB-SubCell"/>
</dbReference>
<keyword evidence="8" id="KW-1185">Reference proteome</keyword>
<organism evidence="7 8">
    <name type="scientific">Mesohalobacter halotolerans</name>
    <dbReference type="NCBI Taxonomy" id="1883405"/>
    <lineage>
        <taxon>Bacteria</taxon>
        <taxon>Pseudomonadati</taxon>
        <taxon>Bacteroidota</taxon>
        <taxon>Flavobacteriia</taxon>
        <taxon>Flavobacteriales</taxon>
        <taxon>Flavobacteriaceae</taxon>
        <taxon>Mesohalobacter</taxon>
    </lineage>
</organism>
<keyword evidence="7" id="KW-0808">Transferase</keyword>
<dbReference type="Proteomes" id="UP000306552">
    <property type="component" value="Unassembled WGS sequence"/>
</dbReference>
<dbReference type="InterPro" id="IPR008929">
    <property type="entry name" value="Chondroitin_lyas"/>
</dbReference>
<accession>A0A4U5TSI5</accession>
<dbReference type="Gene3D" id="2.70.98.70">
    <property type="match status" value="1"/>
</dbReference>
<keyword evidence="3" id="KW-0574">Periplasm</keyword>
<sequence>MNKLHLILHTVKHLQPIQILYQLWYRLRRMWRKATGFKYPLSIEKQGIPARLQPWFEKPVSFSDGSFTLLNLSKKYVAGNINWNEPDHGKLWAYNLNYMDYLLQPGMDKQTGLQLIENFIQYLPQNPTALEPYPIALRGINWIKFLSSNVIAREAKQPAEIQHINSSLYSQYLILFDNIEYHLLANHLLEDGFSLLFGGFYFLDQKLYNKGKEIVEKELKEQILDDGAHFELSPMYHQIILDRLLDCINLVKNNQRFNNQQQLLELMKEKTQKMLSWLNNMTFSTGEIPLLNDSAPCIAPTTQQLNKYALSLKLQPATCNLQLGASGYRKFSTPSYECIIDIGQIGPSYQPGHAHADTFNLILNVKNEPVIVDTGISTYDSGETRLKERETAAHNTVTVQDKNSSEVWSSFRVARRAKVNVLKNDKNNIIAQHDGYKKLGTVHQREWHFTDNAIEIIDTLIGKEQEGKSHIWISSQQKPIKGDNYIEIQDAVFKFENVLNIKLIPTKIPVGYNQFSKNFKIEISFKNKLHTYINIFNL</sequence>
<proteinExistence type="predicted"/>
<dbReference type="EMBL" id="SWMU01000001">
    <property type="protein sequence ID" value="TKS56982.1"/>
    <property type="molecule type" value="Genomic_DNA"/>
</dbReference>
<dbReference type="PANTHER" id="PTHR39210">
    <property type="entry name" value="HEPARIN-SULFATE LYASE"/>
    <property type="match status" value="1"/>
</dbReference>
<dbReference type="Pfam" id="PF16889">
    <property type="entry name" value="Hepar_II_III_N"/>
    <property type="match status" value="1"/>
</dbReference>
<dbReference type="OrthoDB" id="7335480at2"/>
<gene>
    <name evidence="7" type="ORF">FCN74_00740</name>
</gene>